<evidence type="ECO:0000256" key="3">
    <source>
        <dbReference type="ARBA" id="ARBA00023125"/>
    </source>
</evidence>
<dbReference type="RefSeq" id="WP_091369423.1">
    <property type="nucleotide sequence ID" value="NZ_FMZF01000009.1"/>
</dbReference>
<evidence type="ECO:0000313" key="6">
    <source>
        <dbReference type="EMBL" id="SDD57047.1"/>
    </source>
</evidence>
<dbReference type="GO" id="GO:0003677">
    <property type="term" value="F:DNA binding"/>
    <property type="evidence" value="ECO:0007669"/>
    <property type="project" value="UniProtKB-KW"/>
</dbReference>
<organism evidence="6 7">
    <name type="scientific">Geodermatophilus telluris</name>
    <dbReference type="NCBI Taxonomy" id="1190417"/>
    <lineage>
        <taxon>Bacteria</taxon>
        <taxon>Bacillati</taxon>
        <taxon>Actinomycetota</taxon>
        <taxon>Actinomycetes</taxon>
        <taxon>Geodermatophilales</taxon>
        <taxon>Geodermatophilaceae</taxon>
        <taxon>Geodermatophilus</taxon>
    </lineage>
</organism>
<sequence length="297" mass="32349">MAYTLEQLRGFVAVADELHFGRAAERLRMTQPPLSRQIQKLERSVGAQLLERDNRRVALTAAGEVFLAEARRLLAMADAAPEAARRVSSGSSGLVRIGFTAASTYGTLGRLLNEVARELPDVDVDLAEMVTREQVAGLLNGEVDLGLARPPFDAGTFGSRLLLREAMLVAVPAGHRLAALGRPVVAEDLRGEPVVMHSPTKARYFYDLVVGLVPVAHEHVVHTVSQVLTMLWLVAARRGLAFVPESATRLHVDGVEFAPLSTPVPEPVELHLLWTRESRNPALWRVLDVLGAAFRTG</sequence>
<accession>A0A1G6VVN1</accession>
<comment type="similarity">
    <text evidence="1">Belongs to the LysR transcriptional regulatory family.</text>
</comment>
<dbReference type="InterPro" id="IPR000847">
    <property type="entry name" value="LysR_HTH_N"/>
</dbReference>
<evidence type="ECO:0000256" key="4">
    <source>
        <dbReference type="ARBA" id="ARBA00023163"/>
    </source>
</evidence>
<dbReference type="Pfam" id="PF00126">
    <property type="entry name" value="HTH_1"/>
    <property type="match status" value="1"/>
</dbReference>
<dbReference type="InterPro" id="IPR036388">
    <property type="entry name" value="WH-like_DNA-bd_sf"/>
</dbReference>
<dbReference type="PRINTS" id="PR00039">
    <property type="entry name" value="HTHLYSR"/>
</dbReference>
<protein>
    <submittedName>
        <fullName evidence="6">DNA-binding transcriptional regulator, LysR family</fullName>
    </submittedName>
</protein>
<keyword evidence="3 6" id="KW-0238">DNA-binding</keyword>
<dbReference type="GO" id="GO:0003700">
    <property type="term" value="F:DNA-binding transcription factor activity"/>
    <property type="evidence" value="ECO:0007669"/>
    <property type="project" value="InterPro"/>
</dbReference>
<evidence type="ECO:0000256" key="1">
    <source>
        <dbReference type="ARBA" id="ARBA00009437"/>
    </source>
</evidence>
<dbReference type="Pfam" id="PF03466">
    <property type="entry name" value="LysR_substrate"/>
    <property type="match status" value="1"/>
</dbReference>
<dbReference type="SUPFAM" id="SSF46785">
    <property type="entry name" value="Winged helix' DNA-binding domain"/>
    <property type="match status" value="1"/>
</dbReference>
<dbReference type="EMBL" id="FMZF01000009">
    <property type="protein sequence ID" value="SDD57047.1"/>
    <property type="molecule type" value="Genomic_DNA"/>
</dbReference>
<evidence type="ECO:0000259" key="5">
    <source>
        <dbReference type="PROSITE" id="PS50931"/>
    </source>
</evidence>
<evidence type="ECO:0000256" key="2">
    <source>
        <dbReference type="ARBA" id="ARBA00023015"/>
    </source>
</evidence>
<dbReference type="PROSITE" id="PS50931">
    <property type="entry name" value="HTH_LYSR"/>
    <property type="match status" value="1"/>
</dbReference>
<dbReference type="Gene3D" id="3.40.190.10">
    <property type="entry name" value="Periplasmic binding protein-like II"/>
    <property type="match status" value="2"/>
</dbReference>
<dbReference type="OrthoDB" id="3176554at2"/>
<feature type="domain" description="HTH lysR-type" evidence="5">
    <location>
        <begin position="1"/>
        <end position="60"/>
    </location>
</feature>
<keyword evidence="2" id="KW-0805">Transcription regulation</keyword>
<dbReference type="FunFam" id="1.10.10.10:FF:000001">
    <property type="entry name" value="LysR family transcriptional regulator"/>
    <property type="match status" value="1"/>
</dbReference>
<evidence type="ECO:0000313" key="7">
    <source>
        <dbReference type="Proteomes" id="UP000199416"/>
    </source>
</evidence>
<dbReference type="PANTHER" id="PTHR30346:SF0">
    <property type="entry name" value="HCA OPERON TRANSCRIPTIONAL ACTIVATOR HCAR"/>
    <property type="match status" value="1"/>
</dbReference>
<dbReference type="STRING" id="1190417.SAMN05660690_4591"/>
<proteinExistence type="inferred from homology"/>
<reference evidence="7" key="1">
    <citation type="submission" date="2016-10" db="EMBL/GenBank/DDBJ databases">
        <authorList>
            <person name="Varghese N."/>
            <person name="Submissions S."/>
        </authorList>
    </citation>
    <scope>NUCLEOTIDE SEQUENCE [LARGE SCALE GENOMIC DNA]</scope>
    <source>
        <strain evidence="7">DSM 45421</strain>
    </source>
</reference>
<gene>
    <name evidence="6" type="ORF">SAMN05660690_4591</name>
</gene>
<dbReference type="InterPro" id="IPR036390">
    <property type="entry name" value="WH_DNA-bd_sf"/>
</dbReference>
<dbReference type="Proteomes" id="UP000199416">
    <property type="component" value="Unassembled WGS sequence"/>
</dbReference>
<dbReference type="Gene3D" id="1.10.10.10">
    <property type="entry name" value="Winged helix-like DNA-binding domain superfamily/Winged helix DNA-binding domain"/>
    <property type="match status" value="1"/>
</dbReference>
<dbReference type="InterPro" id="IPR005119">
    <property type="entry name" value="LysR_subst-bd"/>
</dbReference>
<dbReference type="GO" id="GO:0032993">
    <property type="term" value="C:protein-DNA complex"/>
    <property type="evidence" value="ECO:0007669"/>
    <property type="project" value="TreeGrafter"/>
</dbReference>
<keyword evidence="7" id="KW-1185">Reference proteome</keyword>
<name>A0A1G6VVN1_9ACTN</name>
<dbReference type="SUPFAM" id="SSF53850">
    <property type="entry name" value="Periplasmic binding protein-like II"/>
    <property type="match status" value="1"/>
</dbReference>
<keyword evidence="4" id="KW-0804">Transcription</keyword>
<dbReference type="PANTHER" id="PTHR30346">
    <property type="entry name" value="TRANSCRIPTIONAL DUAL REGULATOR HCAR-RELATED"/>
    <property type="match status" value="1"/>
</dbReference>
<dbReference type="AlphaFoldDB" id="A0A1G6VVN1"/>